<evidence type="ECO:0000259" key="12">
    <source>
        <dbReference type="PROSITE" id="PS50011"/>
    </source>
</evidence>
<dbReference type="GO" id="GO:0000226">
    <property type="term" value="P:microtubule cytoskeleton organization"/>
    <property type="evidence" value="ECO:0007669"/>
    <property type="project" value="TreeGrafter"/>
</dbReference>
<dbReference type="GO" id="GO:0005737">
    <property type="term" value="C:cytoplasm"/>
    <property type="evidence" value="ECO:0007669"/>
    <property type="project" value="TreeGrafter"/>
</dbReference>
<dbReference type="PROSITE" id="PS50011">
    <property type="entry name" value="PROTEIN_KINASE_DOM"/>
    <property type="match status" value="1"/>
</dbReference>
<keyword evidence="3" id="KW-0597">Phosphoprotein</keyword>
<evidence type="ECO:0000256" key="11">
    <source>
        <dbReference type="SAM" id="MobiDB-lite"/>
    </source>
</evidence>
<dbReference type="InterPro" id="IPR000719">
    <property type="entry name" value="Prot_kinase_dom"/>
</dbReference>
<keyword evidence="14" id="KW-1185">Reference proteome</keyword>
<evidence type="ECO:0000256" key="10">
    <source>
        <dbReference type="ARBA" id="ARBA00022871"/>
    </source>
</evidence>
<evidence type="ECO:0000313" key="13">
    <source>
        <dbReference type="EMBL" id="KAF6199506.1"/>
    </source>
</evidence>
<keyword evidence="4" id="KW-0479">Metal-binding</keyword>
<feature type="compositionally biased region" description="Low complexity" evidence="11">
    <location>
        <begin position="74"/>
        <end position="88"/>
    </location>
</feature>
<keyword evidence="7" id="KW-0067">ATP-binding</keyword>
<reference evidence="13" key="1">
    <citation type="journal article" date="2021" name="Mol. Ecol. Resour.">
        <title>Apolygus lucorum genome provides insights into omnivorousness and mesophyll feeding.</title>
        <authorList>
            <person name="Liu Y."/>
            <person name="Liu H."/>
            <person name="Wang H."/>
            <person name="Huang T."/>
            <person name="Liu B."/>
            <person name="Yang B."/>
            <person name="Yin L."/>
            <person name="Li B."/>
            <person name="Zhang Y."/>
            <person name="Zhang S."/>
            <person name="Jiang F."/>
            <person name="Zhang X."/>
            <person name="Ren Y."/>
            <person name="Wang B."/>
            <person name="Wang S."/>
            <person name="Lu Y."/>
            <person name="Wu K."/>
            <person name="Fan W."/>
            <person name="Wang G."/>
        </authorList>
    </citation>
    <scope>NUCLEOTIDE SEQUENCE</scope>
    <source>
        <strain evidence="13">12Hb</strain>
    </source>
</reference>
<dbReference type="GO" id="GO:0007283">
    <property type="term" value="P:spermatogenesis"/>
    <property type="evidence" value="ECO:0007669"/>
    <property type="project" value="UniProtKB-KW"/>
</dbReference>
<evidence type="ECO:0000256" key="3">
    <source>
        <dbReference type="ARBA" id="ARBA00022553"/>
    </source>
</evidence>
<keyword evidence="10" id="KW-0744">Spermatogenesis</keyword>
<protein>
    <recommendedName>
        <fullName evidence="12">Protein kinase domain-containing protein</fullName>
    </recommendedName>
</protein>
<dbReference type="GO" id="GO:0030154">
    <property type="term" value="P:cell differentiation"/>
    <property type="evidence" value="ECO:0007669"/>
    <property type="project" value="UniProtKB-KW"/>
</dbReference>
<dbReference type="SMART" id="SM00220">
    <property type="entry name" value="S_TKc"/>
    <property type="match status" value="1"/>
</dbReference>
<comment type="cofactor">
    <cofactor evidence="1">
        <name>Mg(2+)</name>
        <dbReference type="ChEBI" id="CHEBI:18420"/>
    </cofactor>
</comment>
<keyword evidence="8" id="KW-0460">Magnesium</keyword>
<gene>
    <name evidence="13" type="ORF">GE061_007532</name>
</gene>
<dbReference type="GO" id="GO:0000287">
    <property type="term" value="F:magnesium ion binding"/>
    <property type="evidence" value="ECO:0007669"/>
    <property type="project" value="UniProtKB-ARBA"/>
</dbReference>
<comment type="caution">
    <text evidence="13">The sequence shown here is derived from an EMBL/GenBank/DDBJ whole genome shotgun (WGS) entry which is preliminary data.</text>
</comment>
<keyword evidence="9" id="KW-0832">Ubl conjugation</keyword>
<evidence type="ECO:0000313" key="14">
    <source>
        <dbReference type="Proteomes" id="UP000466442"/>
    </source>
</evidence>
<evidence type="ECO:0000256" key="9">
    <source>
        <dbReference type="ARBA" id="ARBA00022843"/>
    </source>
</evidence>
<dbReference type="GO" id="GO:0005524">
    <property type="term" value="F:ATP binding"/>
    <property type="evidence" value="ECO:0007669"/>
    <property type="project" value="UniProtKB-KW"/>
</dbReference>
<dbReference type="InterPro" id="IPR011009">
    <property type="entry name" value="Kinase-like_dom_sf"/>
</dbReference>
<evidence type="ECO:0000256" key="5">
    <source>
        <dbReference type="ARBA" id="ARBA00022741"/>
    </source>
</evidence>
<organism evidence="13 14">
    <name type="scientific">Apolygus lucorum</name>
    <name type="common">Small green plant bug</name>
    <name type="synonym">Lygocoris lucorum</name>
    <dbReference type="NCBI Taxonomy" id="248454"/>
    <lineage>
        <taxon>Eukaryota</taxon>
        <taxon>Metazoa</taxon>
        <taxon>Ecdysozoa</taxon>
        <taxon>Arthropoda</taxon>
        <taxon>Hexapoda</taxon>
        <taxon>Insecta</taxon>
        <taxon>Pterygota</taxon>
        <taxon>Neoptera</taxon>
        <taxon>Paraneoptera</taxon>
        <taxon>Hemiptera</taxon>
        <taxon>Heteroptera</taxon>
        <taxon>Panheteroptera</taxon>
        <taxon>Cimicomorpha</taxon>
        <taxon>Miridae</taxon>
        <taxon>Mirini</taxon>
        <taxon>Apolygus</taxon>
    </lineage>
</organism>
<accession>A0A8S9WUJ7</accession>
<evidence type="ECO:0000256" key="7">
    <source>
        <dbReference type="ARBA" id="ARBA00022840"/>
    </source>
</evidence>
<dbReference type="AlphaFoldDB" id="A0A8S9WUJ7"/>
<keyword evidence="2" id="KW-0217">Developmental protein</keyword>
<sequence>MSFNHVLPLRYAGTPKSNNHSYRPPTKYTKWHEQQNIEIRTSRHSRNGPVIRKTTRLRQHQEDIGFEAEKANSNRKSSSPSSSTAPRVRSPRFPRTAKEKHQRATSDDRSEPKVILTDYDIMKLERKGFHVDKPLSSGSCGQIFMMTYKLPEKEADNSTYKMAVKVVDRNVVEDNFIKKFLPREIEILSEIDHPYVVTVYAMMEMNEKAYFFMRYAENGDLLEYITKHGALPENHGRLWMRQLLMAVDYLDKTGIAHRDIKCENILVTANLNIQLADFGFARKYVNDEGKELMCETYCGSLSYAAPEILEGRPFCPKKVDIWSTGIVMFIMFNLEKPFKRKAPHQLLLAQQSKAYKWSQVGITKTSDDCKKMVDAMLEPDVMRRPRAATLLQKTWMTADPDVIKYTPELREK</sequence>
<dbReference type="PROSITE" id="PS00108">
    <property type="entry name" value="PROTEIN_KINASE_ST"/>
    <property type="match status" value="1"/>
</dbReference>
<feature type="domain" description="Protein kinase" evidence="12">
    <location>
        <begin position="129"/>
        <end position="396"/>
    </location>
</feature>
<feature type="region of interest" description="Disordered" evidence="11">
    <location>
        <begin position="1"/>
        <end position="28"/>
    </location>
</feature>
<dbReference type="OrthoDB" id="541276at2759"/>
<keyword evidence="6" id="KW-0221">Differentiation</keyword>
<evidence type="ECO:0000256" key="2">
    <source>
        <dbReference type="ARBA" id="ARBA00022473"/>
    </source>
</evidence>
<dbReference type="GO" id="GO:0035556">
    <property type="term" value="P:intracellular signal transduction"/>
    <property type="evidence" value="ECO:0007669"/>
    <property type="project" value="TreeGrafter"/>
</dbReference>
<dbReference type="Gene3D" id="1.10.510.10">
    <property type="entry name" value="Transferase(Phosphotransferase) domain 1"/>
    <property type="match status" value="1"/>
</dbReference>
<evidence type="ECO:0000256" key="4">
    <source>
        <dbReference type="ARBA" id="ARBA00022723"/>
    </source>
</evidence>
<name>A0A8S9WUJ7_APOLU</name>
<dbReference type="FunFam" id="1.10.510.10:FF:000571">
    <property type="entry name" value="Maternal embryonic leucine zipper kinase"/>
    <property type="match status" value="1"/>
</dbReference>
<feature type="region of interest" description="Disordered" evidence="11">
    <location>
        <begin position="64"/>
        <end position="111"/>
    </location>
</feature>
<dbReference type="Proteomes" id="UP000466442">
    <property type="component" value="Unassembled WGS sequence"/>
</dbReference>
<keyword evidence="5" id="KW-0547">Nucleotide-binding</keyword>
<dbReference type="PANTHER" id="PTHR24346:SF102">
    <property type="entry name" value="TESTIS-SPECIFIC SERINE_THREONINE-PROTEIN KINASE 1"/>
    <property type="match status" value="1"/>
</dbReference>
<proteinExistence type="predicted"/>
<dbReference type="EMBL" id="WIXP02000015">
    <property type="protein sequence ID" value="KAF6199506.1"/>
    <property type="molecule type" value="Genomic_DNA"/>
</dbReference>
<dbReference type="GO" id="GO:0050321">
    <property type="term" value="F:tau-protein kinase activity"/>
    <property type="evidence" value="ECO:0007669"/>
    <property type="project" value="TreeGrafter"/>
</dbReference>
<feature type="compositionally biased region" description="Basic and acidic residues" evidence="11">
    <location>
        <begin position="96"/>
        <end position="111"/>
    </location>
</feature>
<evidence type="ECO:0000256" key="8">
    <source>
        <dbReference type="ARBA" id="ARBA00022842"/>
    </source>
</evidence>
<evidence type="ECO:0000256" key="1">
    <source>
        <dbReference type="ARBA" id="ARBA00001946"/>
    </source>
</evidence>
<evidence type="ECO:0000256" key="6">
    <source>
        <dbReference type="ARBA" id="ARBA00022782"/>
    </source>
</evidence>
<dbReference type="PANTHER" id="PTHR24346">
    <property type="entry name" value="MAP/MICROTUBULE AFFINITY-REGULATING KINASE"/>
    <property type="match status" value="1"/>
</dbReference>
<dbReference type="InterPro" id="IPR008271">
    <property type="entry name" value="Ser/Thr_kinase_AS"/>
</dbReference>
<dbReference type="SUPFAM" id="SSF56112">
    <property type="entry name" value="Protein kinase-like (PK-like)"/>
    <property type="match status" value="1"/>
</dbReference>
<dbReference type="Pfam" id="PF00069">
    <property type="entry name" value="Pkinase"/>
    <property type="match status" value="1"/>
</dbReference>